<proteinExistence type="predicted"/>
<accession>A0AAN8JWI3</accession>
<feature type="region of interest" description="Disordered" evidence="1">
    <location>
        <begin position="1"/>
        <end position="61"/>
    </location>
</feature>
<protein>
    <submittedName>
        <fullName evidence="2">Uncharacterized protein</fullName>
    </submittedName>
</protein>
<organism evidence="2 3">
    <name type="scientific">Patella caerulea</name>
    <name type="common">Rayed Mediterranean limpet</name>
    <dbReference type="NCBI Taxonomy" id="87958"/>
    <lineage>
        <taxon>Eukaryota</taxon>
        <taxon>Metazoa</taxon>
        <taxon>Spiralia</taxon>
        <taxon>Lophotrochozoa</taxon>
        <taxon>Mollusca</taxon>
        <taxon>Gastropoda</taxon>
        <taxon>Patellogastropoda</taxon>
        <taxon>Patelloidea</taxon>
        <taxon>Patellidae</taxon>
        <taxon>Patella</taxon>
    </lineage>
</organism>
<feature type="compositionally biased region" description="Basic and acidic residues" evidence="1">
    <location>
        <begin position="51"/>
        <end position="61"/>
    </location>
</feature>
<gene>
    <name evidence="2" type="ORF">SNE40_006843</name>
</gene>
<evidence type="ECO:0000313" key="3">
    <source>
        <dbReference type="Proteomes" id="UP001347796"/>
    </source>
</evidence>
<sequence>MGCGSSKSYNPHLRDHVSTEDGPSFRYTSTQDREDIPTTVHSAPSPNQKNITERQDALPKVVSDRAHNGHLVVAESTILPLQQKNKNTSSSEGLAAGNSFTDKDLNRAVDEDPTVGTAEDAEQVVDTVEELDDTVIDTVEDGCESKASQSDQNIESCGSSVTNENADIRNILDSPYGRTEVGVDSTADEIIPQKAVTVNHPLERGQELTSGNKSSVEKTVGFNDAEIKDKILHGNINVKCLK</sequence>
<dbReference type="Proteomes" id="UP001347796">
    <property type="component" value="Unassembled WGS sequence"/>
</dbReference>
<keyword evidence="3" id="KW-1185">Reference proteome</keyword>
<reference evidence="2 3" key="1">
    <citation type="submission" date="2024-01" db="EMBL/GenBank/DDBJ databases">
        <title>The genome of the rayed Mediterranean limpet Patella caerulea (Linnaeus, 1758).</title>
        <authorList>
            <person name="Anh-Thu Weber A."/>
            <person name="Halstead-Nussloch G."/>
        </authorList>
    </citation>
    <scope>NUCLEOTIDE SEQUENCE [LARGE SCALE GENOMIC DNA]</scope>
    <source>
        <strain evidence="2">AATW-2023a</strain>
        <tissue evidence="2">Whole specimen</tissue>
    </source>
</reference>
<comment type="caution">
    <text evidence="2">The sequence shown here is derived from an EMBL/GenBank/DDBJ whole genome shotgun (WGS) entry which is preliminary data.</text>
</comment>
<feature type="region of interest" description="Disordered" evidence="1">
    <location>
        <begin position="83"/>
        <end position="104"/>
    </location>
</feature>
<feature type="compositionally biased region" description="Polar residues" evidence="1">
    <location>
        <begin position="83"/>
        <end position="92"/>
    </location>
</feature>
<evidence type="ECO:0000256" key="1">
    <source>
        <dbReference type="SAM" id="MobiDB-lite"/>
    </source>
</evidence>
<name>A0AAN8JWI3_PATCE</name>
<feature type="compositionally biased region" description="Polar residues" evidence="1">
    <location>
        <begin position="39"/>
        <end position="50"/>
    </location>
</feature>
<dbReference type="AlphaFoldDB" id="A0AAN8JWI3"/>
<dbReference type="EMBL" id="JAZGQO010000006">
    <property type="protein sequence ID" value="KAK6184356.1"/>
    <property type="molecule type" value="Genomic_DNA"/>
</dbReference>
<evidence type="ECO:0000313" key="2">
    <source>
        <dbReference type="EMBL" id="KAK6184356.1"/>
    </source>
</evidence>